<keyword evidence="2" id="KW-0966">Cell projection</keyword>
<evidence type="ECO:0000313" key="2">
    <source>
        <dbReference type="EMBL" id="AIJ09594.1"/>
    </source>
</evidence>
<dbReference type="InterPro" id="IPR009420">
    <property type="entry name" value="FlhE"/>
</dbReference>
<dbReference type="Pfam" id="PF06366">
    <property type="entry name" value="FlhE"/>
    <property type="match status" value="1"/>
</dbReference>
<protein>
    <submittedName>
        <fullName evidence="2">Flagellar protein flhE</fullName>
    </submittedName>
</protein>
<dbReference type="GeneID" id="33940648"/>
<keyword evidence="1" id="KW-0732">Signal</keyword>
<keyword evidence="2" id="KW-0282">Flagellum</keyword>
<name>A0A076LVP4_9GAMM</name>
<organism evidence="2 3">
    <name type="scientific">Edwardsiella anguillarum ET080813</name>
    <dbReference type="NCBI Taxonomy" id="667120"/>
    <lineage>
        <taxon>Bacteria</taxon>
        <taxon>Pseudomonadati</taxon>
        <taxon>Pseudomonadota</taxon>
        <taxon>Gammaproteobacteria</taxon>
        <taxon>Enterobacterales</taxon>
        <taxon>Hafniaceae</taxon>
        <taxon>Edwardsiella</taxon>
    </lineage>
</organism>
<keyword evidence="2" id="KW-0969">Cilium</keyword>
<dbReference type="KEGG" id="ete:ETEE_3166"/>
<sequence length="134" mass="13882">MKRLLCLAILLAPWAAQAGDGSWSADGNGRILSQKGMASNQPPLAPPAGSVPAAAAIDDVVWQITLLSPAPDGLNLQLCSARRCMALDGLSGRSAGLNGESAAVPLRLVMWVAGKGTIYPPINVVSQQVIVNYH</sequence>
<proteinExistence type="predicted"/>
<evidence type="ECO:0000256" key="1">
    <source>
        <dbReference type="SAM" id="SignalP"/>
    </source>
</evidence>
<dbReference type="Proteomes" id="UP000028681">
    <property type="component" value="Chromosome"/>
</dbReference>
<accession>A0A076LVP4</accession>
<gene>
    <name evidence="2" type="primary">flhE</name>
    <name evidence="2" type="ORF">ETEE_3166</name>
</gene>
<evidence type="ECO:0000313" key="3">
    <source>
        <dbReference type="Proteomes" id="UP000028681"/>
    </source>
</evidence>
<feature type="signal peptide" evidence="1">
    <location>
        <begin position="1"/>
        <end position="18"/>
    </location>
</feature>
<reference evidence="2 3" key="1">
    <citation type="journal article" date="2012" name="PLoS ONE">
        <title>Edwardsiella comparative phylogenomics reveal the new intra/inter-species taxonomic relationships, virulence evolution and niche adaptation mechanisms.</title>
        <authorList>
            <person name="Yang M."/>
            <person name="Lv Y."/>
            <person name="Xiao J."/>
            <person name="Wu H."/>
            <person name="Zheng H."/>
            <person name="Liu Q."/>
            <person name="Zhang Y."/>
            <person name="Wang Q."/>
        </authorList>
    </citation>
    <scope>NUCLEOTIDE SEQUENCE [LARGE SCALE GENOMIC DNA]</scope>
    <source>
        <strain evidence="3">080813</strain>
    </source>
</reference>
<dbReference type="HOGENOM" id="CLU_140250_0_0_6"/>
<dbReference type="AlphaFoldDB" id="A0A076LVP4"/>
<dbReference type="RefSeq" id="WP_034164411.1">
    <property type="nucleotide sequence ID" value="NZ_CP006664.1"/>
</dbReference>
<feature type="chain" id="PRO_5001714756" evidence="1">
    <location>
        <begin position="19"/>
        <end position="134"/>
    </location>
</feature>
<dbReference type="EMBL" id="CP006664">
    <property type="protein sequence ID" value="AIJ09594.1"/>
    <property type="molecule type" value="Genomic_DNA"/>
</dbReference>